<evidence type="ECO:0000256" key="6">
    <source>
        <dbReference type="ARBA" id="ARBA00022825"/>
    </source>
</evidence>
<dbReference type="Gene3D" id="2.60.40.2310">
    <property type="match status" value="1"/>
</dbReference>
<dbReference type="OrthoDB" id="206201at2759"/>
<keyword evidence="4" id="KW-0732">Signal</keyword>
<keyword evidence="9" id="KW-1185">Reference proteome</keyword>
<evidence type="ECO:0000256" key="4">
    <source>
        <dbReference type="ARBA" id="ARBA00022729"/>
    </source>
</evidence>
<dbReference type="InterPro" id="IPR036852">
    <property type="entry name" value="Peptidase_S8/S53_dom_sf"/>
</dbReference>
<dbReference type="Proteomes" id="UP000447434">
    <property type="component" value="Chromosome 7"/>
</dbReference>
<evidence type="ECO:0000313" key="9">
    <source>
        <dbReference type="Proteomes" id="UP000447434"/>
    </source>
</evidence>
<dbReference type="FunFam" id="2.60.40.2310:FF:000001">
    <property type="entry name" value="Subtilisin-like protease SBT1.5"/>
    <property type="match status" value="1"/>
</dbReference>
<dbReference type="PANTHER" id="PTHR10795">
    <property type="entry name" value="PROPROTEIN CONVERTASE SUBTILISIN/KEXIN"/>
    <property type="match status" value="1"/>
</dbReference>
<dbReference type="InterPro" id="IPR045051">
    <property type="entry name" value="SBT"/>
</dbReference>
<evidence type="ECO:0000256" key="5">
    <source>
        <dbReference type="ARBA" id="ARBA00022801"/>
    </source>
</evidence>
<reference evidence="9" key="1">
    <citation type="journal article" date="2020" name="Nat. Commun.">
        <title>Genome sequence of the cluster root forming white lupin.</title>
        <authorList>
            <person name="Hufnagel B."/>
            <person name="Marques A."/>
            <person name="Soriano A."/>
            <person name="Marques L."/>
            <person name="Divol F."/>
            <person name="Doumas P."/>
            <person name="Sallet E."/>
            <person name="Mancinotti D."/>
            <person name="Carrere S."/>
            <person name="Marande W."/>
            <person name="Arribat S."/>
            <person name="Keller J."/>
            <person name="Huneau C."/>
            <person name="Blein T."/>
            <person name="Aime D."/>
            <person name="Laguerre M."/>
            <person name="Taylor J."/>
            <person name="Schubert V."/>
            <person name="Nelson M."/>
            <person name="Geu-Flores F."/>
            <person name="Crespi M."/>
            <person name="Gallardo-Guerrero K."/>
            <person name="Delaux P.-M."/>
            <person name="Salse J."/>
            <person name="Berges H."/>
            <person name="Guyot R."/>
            <person name="Gouzy J."/>
            <person name="Peret B."/>
        </authorList>
    </citation>
    <scope>NUCLEOTIDE SEQUENCE [LARGE SCALE GENOMIC DNA]</scope>
    <source>
        <strain evidence="9">cv. Amiga</strain>
    </source>
</reference>
<dbReference type="GO" id="GO:0006508">
    <property type="term" value="P:proteolysis"/>
    <property type="evidence" value="ECO:0007669"/>
    <property type="project" value="UniProtKB-KW"/>
</dbReference>
<dbReference type="GO" id="GO:0004252">
    <property type="term" value="F:serine-type endopeptidase activity"/>
    <property type="evidence" value="ECO:0007669"/>
    <property type="project" value="InterPro"/>
</dbReference>
<name>A0A6A4Q982_LUPAL</name>
<gene>
    <name evidence="8" type="ORF">Lalb_Chr07g0183451</name>
</gene>
<accession>A0A6A4Q982</accession>
<evidence type="ECO:0000313" key="8">
    <source>
        <dbReference type="EMBL" id="KAE9610143.1"/>
    </source>
</evidence>
<evidence type="ECO:0000256" key="2">
    <source>
        <dbReference type="ARBA" id="ARBA00011073"/>
    </source>
</evidence>
<keyword evidence="6" id="KW-0720">Serine protease</keyword>
<dbReference type="Gene3D" id="3.40.50.200">
    <property type="entry name" value="Peptidase S8/S53 domain"/>
    <property type="match status" value="1"/>
</dbReference>
<dbReference type="EMBL" id="WOCE01000007">
    <property type="protein sequence ID" value="KAE9610143.1"/>
    <property type="molecule type" value="Genomic_DNA"/>
</dbReference>
<dbReference type="GO" id="GO:0005576">
    <property type="term" value="C:extracellular region"/>
    <property type="evidence" value="ECO:0007669"/>
    <property type="project" value="UniProtKB-SubCell"/>
</dbReference>
<evidence type="ECO:0000259" key="7">
    <source>
        <dbReference type="Pfam" id="PF17766"/>
    </source>
</evidence>
<dbReference type="AlphaFoldDB" id="A0A6A4Q982"/>
<comment type="caution">
    <text evidence="8">The sequence shown here is derived from an EMBL/GenBank/DDBJ whole genome shotgun (WGS) entry which is preliminary data.</text>
</comment>
<keyword evidence="3" id="KW-0645">Protease</keyword>
<evidence type="ECO:0000256" key="3">
    <source>
        <dbReference type="ARBA" id="ARBA00022670"/>
    </source>
</evidence>
<feature type="domain" description="Subtilisin-like protease fibronectin type-III" evidence="7">
    <location>
        <begin position="92"/>
        <end position="191"/>
    </location>
</feature>
<organism evidence="8 9">
    <name type="scientific">Lupinus albus</name>
    <name type="common">White lupine</name>
    <name type="synonym">Lupinus termis</name>
    <dbReference type="NCBI Taxonomy" id="3870"/>
    <lineage>
        <taxon>Eukaryota</taxon>
        <taxon>Viridiplantae</taxon>
        <taxon>Streptophyta</taxon>
        <taxon>Embryophyta</taxon>
        <taxon>Tracheophyta</taxon>
        <taxon>Spermatophyta</taxon>
        <taxon>Magnoliopsida</taxon>
        <taxon>eudicotyledons</taxon>
        <taxon>Gunneridae</taxon>
        <taxon>Pentapetalae</taxon>
        <taxon>rosids</taxon>
        <taxon>fabids</taxon>
        <taxon>Fabales</taxon>
        <taxon>Fabaceae</taxon>
        <taxon>Papilionoideae</taxon>
        <taxon>50 kb inversion clade</taxon>
        <taxon>genistoids sensu lato</taxon>
        <taxon>core genistoids</taxon>
        <taxon>Genisteae</taxon>
        <taxon>Lupinus</taxon>
    </lineage>
</organism>
<evidence type="ECO:0000256" key="1">
    <source>
        <dbReference type="ARBA" id="ARBA00004613"/>
    </source>
</evidence>
<dbReference type="InterPro" id="IPR041469">
    <property type="entry name" value="Subtilisin-like_FN3"/>
</dbReference>
<protein>
    <submittedName>
        <fullName evidence="8">Putative tripeptidyl-peptidase II</fullName>
    </submittedName>
</protein>
<sequence length="196" mass="22531">MPSKHKIHLFLAGIKDNTREPVLDEWLLDRATPLAYGAGVIQPNHAANPGLVYDLRTTDYLNFLCGRHYNSSTIQLFYGKSYTCPKSFNVNDFNYPSISVTHLVHGHSQHVTRTLTNVDSPGKYRVHINAPREVVVSVKPKILRFKHKGEKREFRVTFKLKHKGKKSKNDYFYGSLVWTDHKHIVRSPIVVKNPIL</sequence>
<dbReference type="Pfam" id="PF17766">
    <property type="entry name" value="fn3_6"/>
    <property type="match status" value="1"/>
</dbReference>
<proteinExistence type="inferred from homology"/>
<comment type="similarity">
    <text evidence="2">Belongs to the peptidase S8 family.</text>
</comment>
<keyword evidence="5" id="KW-0378">Hydrolase</keyword>
<comment type="subcellular location">
    <subcellularLocation>
        <location evidence="1">Secreted</location>
    </subcellularLocation>
</comment>